<dbReference type="AlphaFoldDB" id="A0A3L7J0S6"/>
<organism evidence="2 3">
    <name type="scientific">Mycetocola zhadangensis</name>
    <dbReference type="NCBI Taxonomy" id="1164595"/>
    <lineage>
        <taxon>Bacteria</taxon>
        <taxon>Bacillati</taxon>
        <taxon>Actinomycetota</taxon>
        <taxon>Actinomycetes</taxon>
        <taxon>Micrococcales</taxon>
        <taxon>Microbacteriaceae</taxon>
        <taxon>Mycetocola</taxon>
    </lineage>
</organism>
<feature type="chain" id="PRO_5018163394" evidence="1">
    <location>
        <begin position="31"/>
        <end position="148"/>
    </location>
</feature>
<accession>A0A3L7J0S6</accession>
<keyword evidence="1" id="KW-0732">Signal</keyword>
<feature type="signal peptide" evidence="1">
    <location>
        <begin position="1"/>
        <end position="30"/>
    </location>
</feature>
<protein>
    <submittedName>
        <fullName evidence="2">Uncharacterized protein</fullName>
    </submittedName>
</protein>
<evidence type="ECO:0000313" key="2">
    <source>
        <dbReference type="EMBL" id="RLQ84106.1"/>
    </source>
</evidence>
<evidence type="ECO:0000256" key="1">
    <source>
        <dbReference type="SAM" id="SignalP"/>
    </source>
</evidence>
<reference evidence="2 3" key="1">
    <citation type="submission" date="2018-10" db="EMBL/GenBank/DDBJ databases">
        <authorList>
            <person name="Li J."/>
        </authorList>
    </citation>
    <scope>NUCLEOTIDE SEQUENCE [LARGE SCALE GENOMIC DNA]</scope>
    <source>
        <strain evidence="2 3">ZD1-4</strain>
    </source>
</reference>
<comment type="caution">
    <text evidence="2">The sequence shown here is derived from an EMBL/GenBank/DDBJ whole genome shotgun (WGS) entry which is preliminary data.</text>
</comment>
<sequence>MFKKSLARAGATGIALGTLLAVGAVAPAEAAPVRTSVDVVVHTVFGSEVSSFEGNIPGCETGTVTEGRSTTHFTSWGGVYTGVKEFTCAGGEGGVDVHLSAVFGEFGSRGKWTVLDGRGFLDGVKASGSLIGTSTENGIDDRYIGSAR</sequence>
<dbReference type="RefSeq" id="WP_121659152.1">
    <property type="nucleotide sequence ID" value="NZ_BMEK01000002.1"/>
</dbReference>
<name>A0A3L7J0S6_9MICO</name>
<gene>
    <name evidence="2" type="ORF">D9V28_07680</name>
</gene>
<dbReference type="EMBL" id="RCWJ01000002">
    <property type="protein sequence ID" value="RLQ84106.1"/>
    <property type="molecule type" value="Genomic_DNA"/>
</dbReference>
<dbReference type="Proteomes" id="UP000282460">
    <property type="component" value="Unassembled WGS sequence"/>
</dbReference>
<proteinExistence type="predicted"/>
<keyword evidence="3" id="KW-1185">Reference proteome</keyword>
<dbReference type="OrthoDB" id="5195918at2"/>
<evidence type="ECO:0000313" key="3">
    <source>
        <dbReference type="Proteomes" id="UP000282460"/>
    </source>
</evidence>